<evidence type="ECO:0000256" key="3">
    <source>
        <dbReference type="ARBA" id="ARBA00023143"/>
    </source>
</evidence>
<accession>A0A1G5MV41</accession>
<protein>
    <recommendedName>
        <fullName evidence="4">Flagellar hook-basal body complex protein FliE</fullName>
    </recommendedName>
</protein>
<dbReference type="GO" id="GO:0005198">
    <property type="term" value="F:structural molecule activity"/>
    <property type="evidence" value="ECO:0007669"/>
    <property type="project" value="InterPro"/>
</dbReference>
<sequence length="107" mass="10640">MVSPVQSLSFMVDSAASLSATRSTAATPSVAGAAGGADFGSVLANISGDALNTLKAGEAAAITGINGGMPVQDVVQAVMAAEQTLQASLAIRDKVVAAYQEISRMQI</sequence>
<dbReference type="HAMAP" id="MF_00724">
    <property type="entry name" value="FliE"/>
    <property type="match status" value="1"/>
</dbReference>
<evidence type="ECO:0000256" key="1">
    <source>
        <dbReference type="ARBA" id="ARBA00004117"/>
    </source>
</evidence>
<evidence type="ECO:0000313" key="5">
    <source>
        <dbReference type="EMBL" id="SCZ28942.1"/>
    </source>
</evidence>
<dbReference type="EMBL" id="FMVW01000002">
    <property type="protein sequence ID" value="SCZ28942.1"/>
    <property type="molecule type" value="Genomic_DNA"/>
</dbReference>
<proteinExistence type="inferred from homology"/>
<dbReference type="PANTHER" id="PTHR34653">
    <property type="match status" value="1"/>
</dbReference>
<dbReference type="GO" id="GO:0009425">
    <property type="term" value="C:bacterial-type flagellum basal body"/>
    <property type="evidence" value="ECO:0007669"/>
    <property type="project" value="UniProtKB-SubCell"/>
</dbReference>
<dbReference type="GO" id="GO:0003774">
    <property type="term" value="F:cytoskeletal motor activity"/>
    <property type="evidence" value="ECO:0007669"/>
    <property type="project" value="InterPro"/>
</dbReference>
<evidence type="ECO:0000256" key="2">
    <source>
        <dbReference type="ARBA" id="ARBA00009272"/>
    </source>
</evidence>
<organism evidence="5 6">
    <name type="scientific">Afifella marina DSM 2698</name>
    <dbReference type="NCBI Taxonomy" id="1120955"/>
    <lineage>
        <taxon>Bacteria</taxon>
        <taxon>Pseudomonadati</taxon>
        <taxon>Pseudomonadota</taxon>
        <taxon>Alphaproteobacteria</taxon>
        <taxon>Hyphomicrobiales</taxon>
        <taxon>Afifellaceae</taxon>
        <taxon>Afifella</taxon>
    </lineage>
</organism>
<dbReference type="Proteomes" id="UP000199347">
    <property type="component" value="Unassembled WGS sequence"/>
</dbReference>
<keyword evidence="6" id="KW-1185">Reference proteome</keyword>
<dbReference type="AlphaFoldDB" id="A0A1G5MV41"/>
<evidence type="ECO:0000256" key="4">
    <source>
        <dbReference type="HAMAP-Rule" id="MF_00724"/>
    </source>
</evidence>
<evidence type="ECO:0000313" key="6">
    <source>
        <dbReference type="Proteomes" id="UP000199347"/>
    </source>
</evidence>
<name>A0A1G5MV41_AFIMA</name>
<dbReference type="RefSeq" id="WP_244514459.1">
    <property type="nucleotide sequence ID" value="NZ_FMVW01000002.1"/>
</dbReference>
<keyword evidence="5" id="KW-0966">Cell projection</keyword>
<keyword evidence="5" id="KW-0969">Cilium</keyword>
<comment type="similarity">
    <text evidence="2 4">Belongs to the FliE family.</text>
</comment>
<dbReference type="InterPro" id="IPR001624">
    <property type="entry name" value="FliE"/>
</dbReference>
<comment type="subcellular location">
    <subcellularLocation>
        <location evidence="1 4">Bacterial flagellum basal body</location>
    </subcellularLocation>
</comment>
<gene>
    <name evidence="4" type="primary">fliE</name>
    <name evidence="5" type="ORF">SAMN03080610_01065</name>
</gene>
<keyword evidence="5" id="KW-0282">Flagellum</keyword>
<dbReference type="GO" id="GO:0071973">
    <property type="term" value="P:bacterial-type flagellum-dependent cell motility"/>
    <property type="evidence" value="ECO:0007669"/>
    <property type="project" value="InterPro"/>
</dbReference>
<dbReference type="Pfam" id="PF02049">
    <property type="entry name" value="FliE"/>
    <property type="match status" value="1"/>
</dbReference>
<dbReference type="STRING" id="1120955.SAMN03080610_01065"/>
<dbReference type="PANTHER" id="PTHR34653:SF1">
    <property type="entry name" value="FLAGELLAR HOOK-BASAL BODY COMPLEX PROTEIN FLIE"/>
    <property type="match status" value="1"/>
</dbReference>
<keyword evidence="3 4" id="KW-0975">Bacterial flagellum</keyword>
<reference evidence="5 6" key="1">
    <citation type="submission" date="2016-10" db="EMBL/GenBank/DDBJ databases">
        <authorList>
            <person name="de Groot N.N."/>
        </authorList>
    </citation>
    <scope>NUCLEOTIDE SEQUENCE [LARGE SCALE GENOMIC DNA]</scope>
    <source>
        <strain evidence="5 6">DSM 2698</strain>
    </source>
</reference>